<keyword evidence="3" id="KW-1185">Reference proteome</keyword>
<dbReference type="InterPro" id="IPR036188">
    <property type="entry name" value="FAD/NAD-bd_sf"/>
</dbReference>
<evidence type="ECO:0000313" key="2">
    <source>
        <dbReference type="EMBL" id="GIF77613.1"/>
    </source>
</evidence>
<dbReference type="PANTHER" id="PTHR13847">
    <property type="entry name" value="SARCOSINE DEHYDROGENASE-RELATED"/>
    <property type="match status" value="1"/>
</dbReference>
<feature type="domain" description="FAD dependent oxidoreductase" evidence="1">
    <location>
        <begin position="23"/>
        <end position="385"/>
    </location>
</feature>
<dbReference type="EMBL" id="BONE01000096">
    <property type="protein sequence ID" value="GIF77613.1"/>
    <property type="molecule type" value="Genomic_DNA"/>
</dbReference>
<dbReference type="Proteomes" id="UP000604117">
    <property type="component" value="Unassembled WGS sequence"/>
</dbReference>
<dbReference type="SUPFAM" id="SSF51905">
    <property type="entry name" value="FAD/NAD(P)-binding domain"/>
    <property type="match status" value="1"/>
</dbReference>
<evidence type="ECO:0000313" key="3">
    <source>
        <dbReference type="Proteomes" id="UP000604117"/>
    </source>
</evidence>
<sequence>MISYWMGPPPVRRPPLPGPASFDVAIVGAGFTGLWTAYYLISADPSVRVAVLESEYAGFGASGRNGGWCSALLPSSVPTLARRYGRAPAVALQRAMNATVDEVGRVCAAEGISCDFHKGGTVVVARSPAQVSRAAEAVASSASFGFDDLTLLTAAEAAARLRATSVLGGVFTPHCAAIQPASLVRGLASVVSAKGVSVYEGTPVTALRPGAAETPFGTVRAPVVVRATEGYTASLPGYGRAVAPIYSLMVATPPLPASTWAEIGLADRETFSDFRHLIIYGQRTADGRLAFGGRGAPYHFGSSVSPSFDREPAVFRALRETLGTLFPVLGALPEITHSWGGPLGVTRDWTASVGLDRASGLGWAGGYVGDGVGTSNLAGRTLADLILGHDSDLVRLPWVGHRSRRWEPEPLRWLGINAALRATASADAAEARSGRPTRLAALVERLTGH</sequence>
<dbReference type="PANTHER" id="PTHR13847:SF285">
    <property type="entry name" value="FAD DEPENDENT OXIDOREDUCTASE DOMAIN-CONTAINING PROTEIN"/>
    <property type="match status" value="1"/>
</dbReference>
<comment type="caution">
    <text evidence="2">The sequence shown here is derived from an EMBL/GenBank/DDBJ whole genome shotgun (WGS) entry which is preliminary data.</text>
</comment>
<accession>A0ABQ4D265</accession>
<name>A0ABQ4D265_9ACTN</name>
<organism evidence="2 3">
    <name type="scientific">Asanoa siamensis</name>
    <dbReference type="NCBI Taxonomy" id="926357"/>
    <lineage>
        <taxon>Bacteria</taxon>
        <taxon>Bacillati</taxon>
        <taxon>Actinomycetota</taxon>
        <taxon>Actinomycetes</taxon>
        <taxon>Micromonosporales</taxon>
        <taxon>Micromonosporaceae</taxon>
        <taxon>Asanoa</taxon>
    </lineage>
</organism>
<protein>
    <submittedName>
        <fullName evidence="2">FAD-dependent oxidoreductase</fullName>
    </submittedName>
</protein>
<dbReference type="InterPro" id="IPR006076">
    <property type="entry name" value="FAD-dep_OxRdtase"/>
</dbReference>
<dbReference type="Gene3D" id="3.50.50.60">
    <property type="entry name" value="FAD/NAD(P)-binding domain"/>
    <property type="match status" value="1"/>
</dbReference>
<reference evidence="2 3" key="1">
    <citation type="submission" date="2021-01" db="EMBL/GenBank/DDBJ databases">
        <title>Whole genome shotgun sequence of Asanoa siamensis NBRC 107932.</title>
        <authorList>
            <person name="Komaki H."/>
            <person name="Tamura T."/>
        </authorList>
    </citation>
    <scope>NUCLEOTIDE SEQUENCE [LARGE SCALE GENOMIC DNA]</scope>
    <source>
        <strain evidence="2 3">NBRC 107932</strain>
    </source>
</reference>
<proteinExistence type="predicted"/>
<dbReference type="Pfam" id="PF01266">
    <property type="entry name" value="DAO"/>
    <property type="match status" value="1"/>
</dbReference>
<gene>
    <name evidence="2" type="ORF">Asi02nite_71310</name>
</gene>
<dbReference type="Gene3D" id="3.30.9.10">
    <property type="entry name" value="D-Amino Acid Oxidase, subunit A, domain 2"/>
    <property type="match status" value="1"/>
</dbReference>
<evidence type="ECO:0000259" key="1">
    <source>
        <dbReference type="Pfam" id="PF01266"/>
    </source>
</evidence>